<dbReference type="GeneID" id="27705698"/>
<dbReference type="CDD" id="cd11773">
    <property type="entry name" value="SH3_Sla1p_1"/>
    <property type="match status" value="1"/>
</dbReference>
<evidence type="ECO:0000256" key="6">
    <source>
        <dbReference type="ARBA" id="ARBA00017350"/>
    </source>
</evidence>
<feature type="compositionally biased region" description="Low complexity" evidence="20">
    <location>
        <begin position="1095"/>
        <end position="1110"/>
    </location>
</feature>
<evidence type="ECO:0000313" key="23">
    <source>
        <dbReference type="Proteomes" id="UP000053789"/>
    </source>
</evidence>
<keyword evidence="12" id="KW-0677">Repeat</keyword>
<evidence type="ECO:0000256" key="4">
    <source>
        <dbReference type="ARBA" id="ARBA00007948"/>
    </source>
</evidence>
<dbReference type="InterPro" id="IPR035821">
    <property type="entry name" value="Sla1_SH3_3"/>
</dbReference>
<evidence type="ECO:0000256" key="3">
    <source>
        <dbReference type="ARBA" id="ARBA00004413"/>
    </source>
</evidence>
<feature type="compositionally biased region" description="Basic and acidic residues" evidence="20">
    <location>
        <begin position="498"/>
        <end position="527"/>
    </location>
</feature>
<reference evidence="22" key="1">
    <citation type="submission" date="2015-01" db="EMBL/GenBank/DDBJ databases">
        <title>The Genome Sequence of Cladophialophora bantiana CBS 173.52.</title>
        <authorList>
            <consortium name="The Broad Institute Genomics Platform"/>
            <person name="Cuomo C."/>
            <person name="de Hoog S."/>
            <person name="Gorbushina A."/>
            <person name="Stielow B."/>
            <person name="Teixiera M."/>
            <person name="Abouelleil A."/>
            <person name="Chapman S.B."/>
            <person name="Priest M."/>
            <person name="Young S.K."/>
            <person name="Wortman J."/>
            <person name="Nusbaum C."/>
            <person name="Birren B."/>
        </authorList>
    </citation>
    <scope>NUCLEOTIDE SEQUENCE [LARGE SCALE GENOMIC DNA]</scope>
    <source>
        <strain evidence="22">CBS 173.52</strain>
    </source>
</reference>
<dbReference type="SMART" id="SM00326">
    <property type="entry name" value="SH3"/>
    <property type="match status" value="3"/>
</dbReference>
<feature type="compositionally biased region" description="Basic and acidic residues" evidence="20">
    <location>
        <begin position="738"/>
        <end position="748"/>
    </location>
</feature>
<feature type="compositionally biased region" description="Low complexity" evidence="20">
    <location>
        <begin position="145"/>
        <end position="178"/>
    </location>
</feature>
<keyword evidence="15" id="KW-0009">Actin-binding</keyword>
<dbReference type="SUPFAM" id="SSF50044">
    <property type="entry name" value="SH3-domain"/>
    <property type="match status" value="3"/>
</dbReference>
<dbReference type="GO" id="GO:0030479">
    <property type="term" value="C:actin cortical patch"/>
    <property type="evidence" value="ECO:0007669"/>
    <property type="project" value="UniProtKB-SubCell"/>
</dbReference>
<dbReference type="PROSITE" id="PS50002">
    <property type="entry name" value="SH3"/>
    <property type="match status" value="3"/>
</dbReference>
<dbReference type="PRINTS" id="PR00452">
    <property type="entry name" value="SH3DOMAIN"/>
</dbReference>
<dbReference type="InterPro" id="IPR007131">
    <property type="entry name" value="SHD1"/>
</dbReference>
<dbReference type="GO" id="GO:0006897">
    <property type="term" value="P:endocytosis"/>
    <property type="evidence" value="ECO:0007669"/>
    <property type="project" value="UniProtKB-KW"/>
</dbReference>
<dbReference type="GO" id="GO:0042802">
    <property type="term" value="F:identical protein binding"/>
    <property type="evidence" value="ECO:0007669"/>
    <property type="project" value="InterPro"/>
</dbReference>
<feature type="compositionally biased region" description="Polar residues" evidence="20">
    <location>
        <begin position="862"/>
        <end position="874"/>
    </location>
</feature>
<protein>
    <recommendedName>
        <fullName evidence="7">Actin cytoskeleton-regulatory complex protein SLA1</fullName>
    </recommendedName>
    <alternativeName>
        <fullName evidence="5 6">High osmolarity signaling protein SHO1</fullName>
    </alternativeName>
    <alternativeName>
        <fullName evidence="17 18">Osmosensor SHO1</fullName>
    </alternativeName>
</protein>
<keyword evidence="13" id="KW-0967">Endosome</keyword>
<feature type="compositionally biased region" description="Pro residues" evidence="20">
    <location>
        <begin position="823"/>
        <end position="846"/>
    </location>
</feature>
<comment type="subcellular location">
    <subcellularLocation>
        <location evidence="3">Cell membrane</location>
        <topology evidence="3">Peripheral membrane protein</topology>
        <orientation evidence="3">Cytoplasmic side</orientation>
    </subcellularLocation>
    <subcellularLocation>
        <location evidence="2">Cytoplasm</location>
        <location evidence="2">Cytoskeleton</location>
        <location evidence="2">Actin patch</location>
    </subcellularLocation>
    <subcellularLocation>
        <location evidence="1">Endosome membrane</location>
        <topology evidence="1">Peripheral membrane protein</topology>
        <orientation evidence="1">Cytoplasmic side</orientation>
    </subcellularLocation>
</comment>
<evidence type="ECO:0000256" key="20">
    <source>
        <dbReference type="SAM" id="MobiDB-lite"/>
    </source>
</evidence>
<evidence type="ECO:0000256" key="7">
    <source>
        <dbReference type="ARBA" id="ARBA00020357"/>
    </source>
</evidence>
<dbReference type="InterPro" id="IPR013182">
    <property type="entry name" value="DUF1720"/>
</dbReference>
<dbReference type="Gene3D" id="1.10.150.50">
    <property type="entry name" value="Transcription Factor, Ets-1"/>
    <property type="match status" value="1"/>
</dbReference>
<keyword evidence="14" id="KW-0472">Membrane</keyword>
<dbReference type="AlphaFoldDB" id="A0A0D2H6Z4"/>
<dbReference type="Pfam" id="PF08226">
    <property type="entry name" value="DUF1720"/>
    <property type="match status" value="1"/>
</dbReference>
<evidence type="ECO:0000256" key="8">
    <source>
        <dbReference type="ARBA" id="ARBA00022443"/>
    </source>
</evidence>
<evidence type="ECO:0000256" key="16">
    <source>
        <dbReference type="ARBA" id="ARBA00023212"/>
    </source>
</evidence>
<feature type="compositionally biased region" description="Polar residues" evidence="20">
    <location>
        <begin position="887"/>
        <end position="898"/>
    </location>
</feature>
<feature type="compositionally biased region" description="Low complexity" evidence="20">
    <location>
        <begin position="847"/>
        <end position="859"/>
    </location>
</feature>
<dbReference type="InterPro" id="IPR056996">
    <property type="entry name" value="PH_SLA1"/>
</dbReference>
<feature type="compositionally biased region" description="Polar residues" evidence="20">
    <location>
        <begin position="1115"/>
        <end position="1126"/>
    </location>
</feature>
<sequence length="1197" mass="129054">MGFVAICTAIYDYHPQSTGELEIKEGELLYILEKSTEDDWWKAKKKAAGDDDDEPEGLIPNNYVEDAKPAHTAKALYDYSRQTDEEVSFAEDAILNVYDTSDPDWTLVGVGDDFGFAPANYIEISSTAAAAAAAPAAPAPPPRSPSVRSRAYSNPPTTEPEAPASPVSPARSVHSPAANLARVLGGGAPTSPTAARPISSPPPAIPHQQFTPDASDEEEPAPALPRRPTSTSHEPSQGPLPSPPYNRAIPQPEDEEAAFRSPGGFHLYNISEMVSAMGRRRKMPTTLGINIATGTIMLAPERSRDGPSQEWTADKMRHYSIEGKHVFIELVRPSKSLDLHAGARDTAEEIVSALGEIAGAQRAEGLREVITAASSGGTHKKGKVLYDFMAQGDDEVTVGVGDEVIILDDTKSEEWWNVRRLKNGKEGVVPSSYIEVTGFSTIEPPSRSGANAGLSVVDQNRLEEERLAREAAKADRARQEAELARPRSEIPQRGSSLADERPRRRGRRERDGREGGRSKPDPAKVRTWTDHSGTFKVEAEFLGVTGGKIHLHKVNGVKIAVPVTKMSPEDLDYVEQVTNEPIEEHIPVADLIKMKHRNQEQSNTRTGASVDARATEKPKIPEYDWFDFFLEAGVGPHQCDRYAQAMIRDSMDESVLPDITPETLRTLGFKEGDILKVIKFLDQKFARTRAPTTNGINGESAQGGLFSGPGGTLHNNTRRGRPETTRSTSDVVDADAFTPKEDEKRPPSDARPTPLTQAPPREPVKSGFDDDAWTVKAPTHPPAASQTTTTPAAAAPAAATPSPGPRHPTGATKDLSSLLDGPLPAPLQPTPAPAPAPVQQPPPQQPQPQAAPAAVLSPPIQQPQQTGANPAFFSQLNQQPAQLQPQMTAFQSQQQLNIPRQRPLAPQQSFTGAGLLPPPPRPTSAPQNPQQNQFGLQPLQPQLTGIPRASALQAPPGQSLNDLSQQRLQQQFQQLQLQPQATSFIQPNQGIGQFGLAPQPTGFQQSQQFGQFPQQPYINGNAAGSPFADPRPPFQPQPTGIPFQQSPPPGGINTVLPPALQPQRTGFVSPPQPQINGFGQSLQSQAGFPQPAPLQPQQTAFQQPLQPQPTGFGQAPQQNGFGNFQTPPVPPMPPLPQLPAIAPLQPQKTGPAPPVKFGVPEAKKLTPQPTGRRANLANASKFSFQGLHLRTEMLTRL</sequence>
<dbReference type="GO" id="GO:0030674">
    <property type="term" value="F:protein-macromolecule adaptor activity"/>
    <property type="evidence" value="ECO:0007669"/>
    <property type="project" value="InterPro"/>
</dbReference>
<dbReference type="GO" id="GO:0005886">
    <property type="term" value="C:plasma membrane"/>
    <property type="evidence" value="ECO:0007669"/>
    <property type="project" value="UniProtKB-SubCell"/>
</dbReference>
<evidence type="ECO:0000256" key="17">
    <source>
        <dbReference type="ARBA" id="ARBA00029697"/>
    </source>
</evidence>
<feature type="compositionally biased region" description="Low complexity" evidence="20">
    <location>
        <begin position="875"/>
        <end position="886"/>
    </location>
</feature>
<evidence type="ECO:0000256" key="2">
    <source>
        <dbReference type="ARBA" id="ARBA00004134"/>
    </source>
</evidence>
<dbReference type="RefSeq" id="XP_016613314.1">
    <property type="nucleotide sequence ID" value="XM_016770475.1"/>
</dbReference>
<feature type="compositionally biased region" description="Polar residues" evidence="20">
    <location>
        <begin position="1075"/>
        <end position="1087"/>
    </location>
</feature>
<dbReference type="Proteomes" id="UP000053789">
    <property type="component" value="Unassembled WGS sequence"/>
</dbReference>
<dbReference type="InterPro" id="IPR035800">
    <property type="entry name" value="Sla1_SH3_1"/>
</dbReference>
<evidence type="ECO:0000256" key="5">
    <source>
        <dbReference type="ARBA" id="ARBA00016255"/>
    </source>
</evidence>
<feature type="compositionally biased region" description="Low complexity" evidence="20">
    <location>
        <begin position="782"/>
        <end position="801"/>
    </location>
</feature>
<evidence type="ECO:0000256" key="15">
    <source>
        <dbReference type="ARBA" id="ARBA00023203"/>
    </source>
</evidence>
<comment type="similarity">
    <text evidence="4">Belongs to the SLA1 family.</text>
</comment>
<dbReference type="CDD" id="cd11775">
    <property type="entry name" value="SH3_Sla1p_3"/>
    <property type="match status" value="1"/>
</dbReference>
<feature type="compositionally biased region" description="Low complexity" evidence="20">
    <location>
        <begin position="1138"/>
        <end position="1147"/>
    </location>
</feature>
<keyword evidence="10" id="KW-0963">Cytoplasm</keyword>
<evidence type="ECO:0000256" key="11">
    <source>
        <dbReference type="ARBA" id="ARBA00022583"/>
    </source>
</evidence>
<evidence type="ECO:0000256" key="19">
    <source>
        <dbReference type="PROSITE-ProRule" id="PRU00192"/>
    </source>
</evidence>
<accession>A0A0D2H6Z4</accession>
<feature type="region of interest" description="Disordered" evidence="20">
    <location>
        <begin position="1075"/>
        <end position="1172"/>
    </location>
</feature>
<dbReference type="FunFam" id="2.30.30.40:FF:000256">
    <property type="entry name" value="Actin cytoskeleton-regulatory complex protein SLA1"/>
    <property type="match status" value="1"/>
</dbReference>
<dbReference type="InterPro" id="IPR001452">
    <property type="entry name" value="SH3_domain"/>
</dbReference>
<dbReference type="GO" id="GO:0003779">
    <property type="term" value="F:actin binding"/>
    <property type="evidence" value="ECO:0007669"/>
    <property type="project" value="UniProtKB-KW"/>
</dbReference>
<keyword evidence="16" id="KW-0206">Cytoskeleton</keyword>
<dbReference type="OrthoDB" id="26539at2759"/>
<dbReference type="GO" id="GO:0010008">
    <property type="term" value="C:endosome membrane"/>
    <property type="evidence" value="ECO:0007669"/>
    <property type="project" value="UniProtKB-SubCell"/>
</dbReference>
<dbReference type="HOGENOM" id="CLU_003674_0_0_1"/>
<proteinExistence type="inferred from homology"/>
<dbReference type="Pfam" id="PF00018">
    <property type="entry name" value="SH3_1"/>
    <property type="match status" value="3"/>
</dbReference>
<dbReference type="InterPro" id="IPR013761">
    <property type="entry name" value="SAM/pointed_sf"/>
</dbReference>
<dbReference type="Gene3D" id="2.30.30.700">
    <property type="entry name" value="SLA1 homology domain 1"/>
    <property type="match status" value="1"/>
</dbReference>
<evidence type="ECO:0000256" key="18">
    <source>
        <dbReference type="ARBA" id="ARBA00030785"/>
    </source>
</evidence>
<keyword evidence="11" id="KW-0254">Endocytosis</keyword>
<dbReference type="Gene3D" id="2.30.30.40">
    <property type="entry name" value="SH3 Domains"/>
    <property type="match status" value="3"/>
</dbReference>
<dbReference type="CDD" id="cd11774">
    <property type="entry name" value="SH3_Sla1p_2"/>
    <property type="match status" value="1"/>
</dbReference>
<feature type="compositionally biased region" description="Low complexity" evidence="20">
    <location>
        <begin position="189"/>
        <end position="198"/>
    </location>
</feature>
<keyword evidence="23" id="KW-1185">Reference proteome</keyword>
<dbReference type="Pfam" id="PF03983">
    <property type="entry name" value="SHD1"/>
    <property type="match status" value="1"/>
</dbReference>
<evidence type="ECO:0000256" key="13">
    <source>
        <dbReference type="ARBA" id="ARBA00022753"/>
    </source>
</evidence>
<feature type="domain" description="SH3" evidence="21">
    <location>
        <begin position="377"/>
        <end position="439"/>
    </location>
</feature>
<feature type="domain" description="SH3" evidence="21">
    <location>
        <begin position="2"/>
        <end position="69"/>
    </location>
</feature>
<dbReference type="GO" id="GO:0043130">
    <property type="term" value="F:ubiquitin binding"/>
    <property type="evidence" value="ECO:0007669"/>
    <property type="project" value="InterPro"/>
</dbReference>
<feature type="domain" description="SH3" evidence="21">
    <location>
        <begin position="70"/>
        <end position="127"/>
    </location>
</feature>
<feature type="region of interest" description="Disordered" evidence="20">
    <location>
        <begin position="690"/>
        <end position="960"/>
    </location>
</feature>
<dbReference type="InterPro" id="IPR036028">
    <property type="entry name" value="SH3-like_dom_sf"/>
</dbReference>
<keyword evidence="8 19" id="KW-0728">SH3 domain</keyword>
<feature type="region of interest" description="Disordered" evidence="20">
    <location>
        <begin position="469"/>
        <end position="527"/>
    </location>
</feature>
<feature type="compositionally biased region" description="Pro residues" evidence="20">
    <location>
        <begin position="1127"/>
        <end position="1137"/>
    </location>
</feature>
<dbReference type="Pfam" id="PF24081">
    <property type="entry name" value="PH_SLA1"/>
    <property type="match status" value="1"/>
</dbReference>
<feature type="compositionally biased region" description="Polar residues" evidence="20">
    <location>
        <begin position="930"/>
        <end position="943"/>
    </location>
</feature>
<name>A0A0D2H6Z4_CLAB1</name>
<evidence type="ECO:0000256" key="14">
    <source>
        <dbReference type="ARBA" id="ARBA00023136"/>
    </source>
</evidence>
<evidence type="ECO:0000256" key="12">
    <source>
        <dbReference type="ARBA" id="ARBA00022737"/>
    </source>
</evidence>
<feature type="compositionally biased region" description="Basic and acidic residues" evidence="20">
    <location>
        <begin position="469"/>
        <end position="490"/>
    </location>
</feature>
<evidence type="ECO:0000313" key="22">
    <source>
        <dbReference type="EMBL" id="KIW86645.1"/>
    </source>
</evidence>
<evidence type="ECO:0000259" key="21">
    <source>
        <dbReference type="PROSITE" id="PS50002"/>
    </source>
</evidence>
<gene>
    <name evidence="22" type="ORF">Z519_12770</name>
</gene>
<dbReference type="PANTHER" id="PTHR15735">
    <property type="entry name" value="FCH AND DOUBLE SH3 DOMAINS PROTEIN"/>
    <property type="match status" value="1"/>
</dbReference>
<feature type="compositionally biased region" description="Polar residues" evidence="20">
    <location>
        <begin position="690"/>
        <end position="700"/>
    </location>
</feature>
<evidence type="ECO:0000256" key="10">
    <source>
        <dbReference type="ARBA" id="ARBA00022490"/>
    </source>
</evidence>
<keyword evidence="9" id="KW-1003">Cell membrane</keyword>
<dbReference type="VEuPathDB" id="FungiDB:Z519_12770"/>
<organism evidence="22 23">
    <name type="scientific">Cladophialophora bantiana (strain ATCC 10958 / CBS 173.52 / CDC B-1940 / NIH 8579)</name>
    <name type="common">Xylohypha bantiana</name>
    <dbReference type="NCBI Taxonomy" id="1442370"/>
    <lineage>
        <taxon>Eukaryota</taxon>
        <taxon>Fungi</taxon>
        <taxon>Dikarya</taxon>
        <taxon>Ascomycota</taxon>
        <taxon>Pezizomycotina</taxon>
        <taxon>Eurotiomycetes</taxon>
        <taxon>Chaetothyriomycetidae</taxon>
        <taxon>Chaetothyriales</taxon>
        <taxon>Herpotrichiellaceae</taxon>
        <taxon>Cladophialophora</taxon>
    </lineage>
</organism>
<feature type="region of interest" description="Disordered" evidence="20">
    <location>
        <begin position="135"/>
        <end position="250"/>
    </location>
</feature>
<evidence type="ECO:0000256" key="9">
    <source>
        <dbReference type="ARBA" id="ARBA00022475"/>
    </source>
</evidence>
<dbReference type="EMBL" id="KN847014">
    <property type="protein sequence ID" value="KIW86645.1"/>
    <property type="molecule type" value="Genomic_DNA"/>
</dbReference>
<evidence type="ECO:0000256" key="1">
    <source>
        <dbReference type="ARBA" id="ARBA00004125"/>
    </source>
</evidence>
<dbReference type="PANTHER" id="PTHR15735:SF19">
    <property type="entry name" value="ACTIN CYTOSKELETON-REGULATORY COMPLEX PROTEIN SLA1"/>
    <property type="match status" value="1"/>
</dbReference>